<comment type="caution">
    <text evidence="1">The sequence shown here is derived from an EMBL/GenBank/DDBJ whole genome shotgun (WGS) entry which is preliminary data.</text>
</comment>
<proteinExistence type="predicted"/>
<dbReference type="OrthoDB" id="687730at2759"/>
<evidence type="ECO:0000313" key="1">
    <source>
        <dbReference type="EMBL" id="MPC93545.1"/>
    </source>
</evidence>
<gene>
    <name evidence="1" type="ORF">E2C01_088678</name>
</gene>
<sequence length="95" mass="10959">MECNNSDQPGDWMYRVENKADSHQSLYMRVWATPRVPNDTMSSTTTSNAISLTAWTSNSISPINISDIENPVVVYAKVRERERERERDYFAGKKN</sequence>
<organism evidence="1 2">
    <name type="scientific">Portunus trituberculatus</name>
    <name type="common">Swimming crab</name>
    <name type="synonym">Neptunus trituberculatus</name>
    <dbReference type="NCBI Taxonomy" id="210409"/>
    <lineage>
        <taxon>Eukaryota</taxon>
        <taxon>Metazoa</taxon>
        <taxon>Ecdysozoa</taxon>
        <taxon>Arthropoda</taxon>
        <taxon>Crustacea</taxon>
        <taxon>Multicrustacea</taxon>
        <taxon>Malacostraca</taxon>
        <taxon>Eumalacostraca</taxon>
        <taxon>Eucarida</taxon>
        <taxon>Decapoda</taxon>
        <taxon>Pleocyemata</taxon>
        <taxon>Brachyura</taxon>
        <taxon>Eubrachyura</taxon>
        <taxon>Portunoidea</taxon>
        <taxon>Portunidae</taxon>
        <taxon>Portuninae</taxon>
        <taxon>Portunus</taxon>
    </lineage>
</organism>
<protein>
    <submittedName>
        <fullName evidence="1">Uncharacterized protein</fullName>
    </submittedName>
</protein>
<keyword evidence="2" id="KW-1185">Reference proteome</keyword>
<name>A0A5B7JG40_PORTR</name>
<dbReference type="AlphaFoldDB" id="A0A5B7JG40"/>
<dbReference type="Proteomes" id="UP000324222">
    <property type="component" value="Unassembled WGS sequence"/>
</dbReference>
<evidence type="ECO:0000313" key="2">
    <source>
        <dbReference type="Proteomes" id="UP000324222"/>
    </source>
</evidence>
<reference evidence="1 2" key="1">
    <citation type="submission" date="2019-05" db="EMBL/GenBank/DDBJ databases">
        <title>Another draft genome of Portunus trituberculatus and its Hox gene families provides insights of decapod evolution.</title>
        <authorList>
            <person name="Jeong J.-H."/>
            <person name="Song I."/>
            <person name="Kim S."/>
            <person name="Choi T."/>
            <person name="Kim D."/>
            <person name="Ryu S."/>
            <person name="Kim W."/>
        </authorList>
    </citation>
    <scope>NUCLEOTIDE SEQUENCE [LARGE SCALE GENOMIC DNA]</scope>
    <source>
        <tissue evidence="1">Muscle</tissue>
    </source>
</reference>
<dbReference type="EMBL" id="VSRR010095234">
    <property type="protein sequence ID" value="MPC93545.1"/>
    <property type="molecule type" value="Genomic_DNA"/>
</dbReference>
<accession>A0A5B7JG40</accession>